<dbReference type="EMBL" id="CP019602">
    <property type="protein sequence ID" value="ARU14926.1"/>
    <property type="molecule type" value="Genomic_DNA"/>
</dbReference>
<protein>
    <recommendedName>
        <fullName evidence="3">HAD family hydrolase</fullName>
    </recommendedName>
</protein>
<organism evidence="1 2">
    <name type="scientific">Croceicoccus marinus</name>
    <dbReference type="NCBI Taxonomy" id="450378"/>
    <lineage>
        <taxon>Bacteria</taxon>
        <taxon>Pseudomonadati</taxon>
        <taxon>Pseudomonadota</taxon>
        <taxon>Alphaproteobacteria</taxon>
        <taxon>Sphingomonadales</taxon>
        <taxon>Erythrobacteraceae</taxon>
        <taxon>Croceicoccus</taxon>
    </lineage>
</organism>
<evidence type="ECO:0000313" key="1">
    <source>
        <dbReference type="EMBL" id="ARU14926.1"/>
    </source>
</evidence>
<reference evidence="1 2" key="1">
    <citation type="submission" date="2017-01" db="EMBL/GenBank/DDBJ databases">
        <title>Complete genome sequence of esterase-producing bacterium Croceicoccus marinus E4A9.</title>
        <authorList>
            <person name="Wu Y.-H."/>
            <person name="Cheng H."/>
            <person name="Xu L."/>
            <person name="Huo Y.-Y."/>
            <person name="Wang C.-S."/>
            <person name="Xu X.-W."/>
        </authorList>
    </citation>
    <scope>NUCLEOTIDE SEQUENCE [LARGE SCALE GENOMIC DNA]</scope>
    <source>
        <strain evidence="1 2">E4A9</strain>
    </source>
</reference>
<keyword evidence="2" id="KW-1185">Reference proteome</keyword>
<dbReference type="SUPFAM" id="SSF56784">
    <property type="entry name" value="HAD-like"/>
    <property type="match status" value="1"/>
</dbReference>
<dbReference type="RefSeq" id="WP_066842048.1">
    <property type="nucleotide sequence ID" value="NZ_CP019602.1"/>
</dbReference>
<evidence type="ECO:0008006" key="3">
    <source>
        <dbReference type="Google" id="ProtNLM"/>
    </source>
</evidence>
<dbReference type="OrthoDB" id="7192139at2"/>
<sequence length="217" mass="24434">MPQIDSNAPLVITDCDEVLLRMVTHFRAWLAEDHAITMNVSRDFIGALRRDDGRTLEQEEVWTLLGGFFDAEMHRQDEVPGAIDAIRTLSLHAEVVVLTNLGDERREDRIRQLATFGIDLPVYTNQGPKGPALARIVEERGRDARGNLRPTFFIDDLAVHHGSAAEMVPHVTRLHFVGEPEVAAHTTCAFTAGHAHARIDNWQQALPWLLDRIKEHS</sequence>
<accession>A0A1Z1F858</accession>
<dbReference type="AlphaFoldDB" id="A0A1Z1F858"/>
<gene>
    <name evidence="1" type="ORF">A9D14_00505</name>
</gene>
<dbReference type="KEGG" id="cman:A9D14_00505"/>
<proteinExistence type="predicted"/>
<dbReference type="Proteomes" id="UP000195807">
    <property type="component" value="Chromosome"/>
</dbReference>
<dbReference type="InterPro" id="IPR036412">
    <property type="entry name" value="HAD-like_sf"/>
</dbReference>
<dbReference type="STRING" id="450378.GCA_001661675_00102"/>
<evidence type="ECO:0000313" key="2">
    <source>
        <dbReference type="Proteomes" id="UP000195807"/>
    </source>
</evidence>
<name>A0A1Z1F858_9SPHN</name>